<evidence type="ECO:0000313" key="29">
    <source>
        <dbReference type="Proteomes" id="UP000146556"/>
    </source>
</evidence>
<feature type="cross-link" description="Glycyl lysine isopeptide (Lys-Gly) (interchain with G-Cter in ubiquitin)" evidence="25">
    <location>
        <position position="71"/>
    </location>
</feature>
<comment type="PTM">
    <text evidence="25">Phosphorylated by EIF2AK2 on serine and threonine residues adjacent to the basic region important for TAR RNA binding and function. Phosphorylation of Tat by EIF2AK2 is dependent on the prior activation of EIF2AK2 by dsRNA.</text>
</comment>
<keyword evidence="20 25" id="KW-1035">Host cytoplasm</keyword>
<feature type="compositionally biased region" description="Basic residues" evidence="27">
    <location>
        <begin position="48"/>
        <end position="57"/>
    </location>
</feature>
<evidence type="ECO:0000256" key="17">
    <source>
        <dbReference type="ARBA" id="ARBA00023107"/>
    </source>
</evidence>
<keyword evidence="12 25" id="KW-0862">Zinc</keyword>
<reference evidence="28 29" key="1">
    <citation type="journal article" date="2016" name="PLoS Pathog.">
        <title>Differences in the Selection Bottleneck between Modes of Sexual Transmission Influence the Genetic Composition of the HIV-1 Founder Virus.</title>
        <authorList>
            <person name="Tully D.C."/>
            <person name="Ogilvie C.B."/>
            <person name="Batorsky R.E."/>
            <person name="Bean D.J."/>
            <person name="Power K.A."/>
            <person name="Ghebremichael M."/>
            <person name="Bedard H.E."/>
            <person name="Gladden A.D."/>
            <person name="Seese A.M."/>
            <person name="Amero M.A."/>
            <person name="Lane K."/>
            <person name="McGrath G."/>
            <person name="Bazner S.B."/>
            <person name="Tinsley J."/>
            <person name="Lennon N.J."/>
            <person name="Henn M.R."/>
            <person name="Brumme Z.L."/>
            <person name="Norris P.J."/>
            <person name="Rosenberg E.S."/>
            <person name="Mayer K.H."/>
            <person name="Jessen H."/>
            <person name="Kosakovsky Pond S.L."/>
            <person name="Walker B.D."/>
            <person name="Altfeld M."/>
            <person name="Carlson J.M."/>
            <person name="Allen T.M."/>
        </authorList>
    </citation>
    <scope>NUCLEOTIDE SEQUENCE [LARGE SCALE GENOMIC DNA]</scope>
    <source>
        <strain evidence="28">255524</strain>
    </source>
</reference>
<organismHost>
    <name type="scientific">Homo sapiens</name>
    <name type="common">Human</name>
    <dbReference type="NCBI Taxonomy" id="9606"/>
</organismHost>
<keyword evidence="3 25" id="KW-0488">Methylation</keyword>
<evidence type="ECO:0000256" key="2">
    <source>
        <dbReference type="ARBA" id="ARBA00022376"/>
    </source>
</evidence>
<comment type="domain">
    <text evidence="25">The cell attachment site mediates the interaction with ITGAV/ITGB3 and ITGA5/ITGB1 integrins, leading to vascular cell migration and invasion. This interaction also provides endothelial cells with the adhesion signal they require to grow in response to mitogens.</text>
</comment>
<keyword evidence="17 25" id="KW-1126">Modulation of host PP1 activity by virus</keyword>
<keyword evidence="8 25" id="KW-0945">Host-virus interaction</keyword>
<keyword evidence="9 25" id="KW-1090">Inhibition of host innate immune response by virus</keyword>
<comment type="function">
    <text evidence="25">Extracellular circulating Tat can be endocytosed by surrounding uninfected cells via the binding to several surface receptors such as CD26, CXCR4, heparan sulfate proteoglycans (HSPG) or LDLR. Neurons are rarely infected, but they internalize Tat via their LDLR. Through its interaction with nuclear HATs, Tat is potentially able to control the acetylation-dependent cellular gene expression. Modulates the expression of many cellular genes involved in cell survival, proliferation or in coding for cytokines or cytokine receptors. Tat plays a role in T-cell and neurons apoptosis. Tat induced neurotoxicity and apoptosis probably contribute to neuroAIDS. Circulating Tat also acts as a chemokine-like and/or growth factor-like molecule that binds to specific receptors on the surface of the cells, affecting many cellular pathways. In the vascular system, Tat binds to ITGAV/ITGB3 and ITGA5/ITGB1 integrins dimers at the surface of endothelial cells and competes with bFGF for heparin-binding sites, leading to an excess of soluble bFGF.</text>
</comment>
<keyword evidence="7 25" id="KW-1048">Host nucleus</keyword>
<keyword evidence="4 25" id="KW-1017">Isopeptide bond</keyword>
<dbReference type="GO" id="GO:0030332">
    <property type="term" value="F:cyclin binding"/>
    <property type="evidence" value="ECO:0007669"/>
    <property type="project" value="UniProtKB-UniRule"/>
</dbReference>
<gene>
    <name evidence="25 28" type="primary">tat</name>
</gene>
<feature type="region of interest" description="Cysteine-rich" evidence="25">
    <location>
        <begin position="22"/>
        <end position="37"/>
    </location>
</feature>
<feature type="compositionally biased region" description="Polar residues" evidence="27">
    <location>
        <begin position="60"/>
        <end position="77"/>
    </location>
</feature>
<evidence type="ECO:0000256" key="21">
    <source>
        <dbReference type="ARBA" id="ARBA00023258"/>
    </source>
</evidence>
<evidence type="ECO:0000256" key="3">
    <source>
        <dbReference type="ARBA" id="ARBA00022481"/>
    </source>
</evidence>
<evidence type="ECO:0000256" key="15">
    <source>
        <dbReference type="ARBA" id="ARBA00022990"/>
    </source>
</evidence>
<evidence type="ECO:0000256" key="22">
    <source>
        <dbReference type="ARBA" id="ARBA00023280"/>
    </source>
</evidence>
<evidence type="ECO:0000256" key="4">
    <source>
        <dbReference type="ARBA" id="ARBA00022499"/>
    </source>
</evidence>
<keyword evidence="11 25" id="KW-1114">Inhibition of host interferon signaling pathway by virus</keyword>
<comment type="subunit">
    <text evidence="25">Interacts with host CCNT1. Associates with the P-TEFb complex composed at least of Tat, P-TEFb (CDK9 and CCNT1), TAR RNA, RNA Pol II. Recruits the HATs CREBBP, TAF1/TFIID, EP300, PCAF and GCN5L2. Interacts with host KAT5/Tip60; this interaction targets the latter to degradation. Interacts with the host deacetylase SIRT1. Interacts with host capping enzyme RNGTT; this interaction stimulates RNGTT. Binds to host KDR, and to the host integrins ITGAV/ITGB3 and ITGA5/ITGB1. Interacts with host KPNB1/importin beta-1 without previous binding to KPNA1/importin alpha-1. Interacts with EIF2AK2. Interacts with host nucleosome assembly protein NAP1L1; this interaction may be required for the transport of Tat within the nucleus, since the two proteins interact at the nuclear rim. Interacts with host C1QBP/SF2P32; this interaction involves lysine-acetylated Tat. Interacts with the host chemokine receptors CCR2, CCR3 and CXCR4. Interacts with host DPP4/CD26; this interaction may trigger an anti-proliferative effect. Interacts with host LDLR. Interacts with the host extracellular matrix metalloproteinase MMP1. Interacts with host PRMT6; this interaction mediates Tat's methylation. Interacts with, and is ubiquitinated by MDM2/Hdm2. Interacts with host PSMC3 and HTATIP2. Interacts with STAB1; this interaction may overcome SATB1-mediated repression of IL2 and IL2RA (interleukin) in T cells by binding to the same domain than HDAC1. Interacts (when acetylated) with human CDK13, thereby increasing HIV-1 mRNA splicing and promoting the production of the doubly spliced HIV-1 protein Nef.Interacts with host TBP; this interaction modulates the activity of transcriptional pre-initiation complex. Interacts with host RELA.</text>
</comment>
<comment type="similarity">
    <text evidence="1 25 26">Belongs to the lentiviruses Tat family.</text>
</comment>
<evidence type="ECO:0000256" key="8">
    <source>
        <dbReference type="ARBA" id="ARBA00022581"/>
    </source>
</evidence>
<keyword evidence="19 25" id="KW-0804">Transcription</keyword>
<proteinExistence type="inferred from homology"/>
<keyword evidence="18 25" id="KW-0010">Activator</keyword>
<feature type="modified residue" description="Asymmetric dimethylarginine; by host PRMT6" evidence="25">
    <location>
        <position position="53"/>
    </location>
</feature>
<comment type="miscellaneous">
    <text evidence="25">HIV-1 lineages are divided in three main groups, M (for Major), O (for Outlier), and N (for New, or Non-M, Non-O). The vast majority of strains found worldwide belong to the group M. Group O seems to be endemic to and largely confined to Cameroon and neighboring countries in West Central Africa, where these viruses represent a small minority of HIV-1 strains. The group N is represented by a limited number of isolates from Cameroonian persons. The group M is further subdivided in 9 clades or subtypes (A to D, F to H, J and K).</text>
</comment>
<feature type="binding site" evidence="25">
    <location>
        <position position="37"/>
    </location>
    <ligand>
        <name>Zn(2+)</name>
        <dbReference type="ChEBI" id="CHEBI:29105"/>
        <label>1</label>
    </ligand>
</feature>
<evidence type="ECO:0000313" key="28">
    <source>
        <dbReference type="EMBL" id="ALP12709.1"/>
    </source>
</evidence>
<dbReference type="GO" id="GO:1990970">
    <property type="term" value="F:trans-activation response element binding"/>
    <property type="evidence" value="ECO:0007669"/>
    <property type="project" value="UniProtKB-UniRule"/>
</dbReference>
<evidence type="ECO:0000256" key="19">
    <source>
        <dbReference type="ARBA" id="ARBA00023163"/>
    </source>
</evidence>
<evidence type="ECO:0000256" key="27">
    <source>
        <dbReference type="SAM" id="MobiDB-lite"/>
    </source>
</evidence>
<feature type="region of interest" description="Core" evidence="25">
    <location>
        <begin position="38"/>
        <end position="48"/>
    </location>
</feature>
<dbReference type="InterPro" id="IPR036963">
    <property type="entry name" value="Tat_dom_sf"/>
</dbReference>
<feature type="binding site" evidence="25">
    <location>
        <position position="33"/>
    </location>
    <ligand>
        <name>Zn(2+)</name>
        <dbReference type="ChEBI" id="CHEBI:29105"/>
        <label>1</label>
    </ligand>
</feature>
<keyword evidence="16 25" id="KW-0805">Transcription regulation</keyword>
<evidence type="ECO:0000256" key="23">
    <source>
        <dbReference type="ARBA" id="ARBA00023330"/>
    </source>
</evidence>
<feature type="short sequence motif" description="Cell attachment site" evidence="25">
    <location>
        <begin position="78"/>
        <end position="80"/>
    </location>
</feature>
<feature type="binding site" evidence="25">
    <location>
        <position position="25"/>
    </location>
    <ligand>
        <name>Zn(2+)</name>
        <dbReference type="ChEBI" id="CHEBI:29105"/>
        <label>2</label>
    </ligand>
</feature>
<protein>
    <recommendedName>
        <fullName evidence="2 25">Protein Tat</fullName>
    </recommendedName>
    <alternativeName>
        <fullName evidence="24 25">Transactivating regulatory protein</fullName>
    </alternativeName>
</protein>
<feature type="binding site" evidence="25">
    <location>
        <position position="30"/>
    </location>
    <ligand>
        <name>Zn(2+)</name>
        <dbReference type="ChEBI" id="CHEBI:29105"/>
        <label>2</label>
    </ligand>
</feature>
<evidence type="ECO:0000256" key="20">
    <source>
        <dbReference type="ARBA" id="ARBA00023200"/>
    </source>
</evidence>
<dbReference type="GO" id="GO:0042805">
    <property type="term" value="F:actinin binding"/>
    <property type="evidence" value="ECO:0007669"/>
    <property type="project" value="UniProtKB-UniRule"/>
</dbReference>
<evidence type="ECO:0000256" key="10">
    <source>
        <dbReference type="ARBA" id="ARBA00022703"/>
    </source>
</evidence>
<evidence type="ECO:0000256" key="1">
    <source>
        <dbReference type="ARBA" id="ARBA00009398"/>
    </source>
</evidence>
<feature type="compositionally biased region" description="Polar residues" evidence="27">
    <location>
        <begin position="107"/>
        <end position="124"/>
    </location>
</feature>
<evidence type="ECO:0000256" key="16">
    <source>
        <dbReference type="ARBA" id="ARBA00023015"/>
    </source>
</evidence>
<comment type="function">
    <text evidence="25">Transcriptional activator that increases RNA Pol II processivity, thereby increasing the level of full-length viral transcripts. Recognizes a hairpin structure at the 5'-LTR of the nascent viral mRNAs referred to as the transactivation responsive RNA element (TAR) and recruits the cyclin T1-CDK9 complex (P-TEFb complex) that will in turn hyperphosphorylate the RNA polymerase II to allow efficient elongation. The CDK9 component of P-TEFb and other Tat-activated kinases hyperphosphorylate the C-terminus of RNA Pol II that becomes stabilized and much more processive. Other factors such as HTATSF1/Tat-SF1, SUPT5H/SPT5, and HTATIP2 are also important for Tat's function. Besides its effect on RNA Pol II processivity, Tat induces chromatin remodeling of proviral genes by recruiting the histone acetyltransferases (HATs) CREBBP, EP300 and PCAF to the chromatin. This also contributes to the increase in proviral transcription rate, especially when the provirus integrates in transcriptionally silent region of the host genome. To ensure maximal activation of the LTR, Tat mediates nuclear translocation of NF-kappa-B by interacting with host RELA. Through its interaction with host TBP, Tat may also modulate transcription initiation. Tat can reactivate a latently infected cell by penetrating in it and transactivating its LTR promoter. In the cytoplasm, Tat is thought to act as a translational activator of HIV-1 mRNAs.</text>
</comment>
<feature type="modified residue" description="N6-acetyllysine; by host PCAF" evidence="25">
    <location>
        <position position="28"/>
    </location>
</feature>
<dbReference type="GO" id="GO:0005576">
    <property type="term" value="C:extracellular region"/>
    <property type="evidence" value="ECO:0007669"/>
    <property type="project" value="UniProtKB-SubCell"/>
</dbReference>
<comment type="domain">
    <text evidence="25">The Arg-rich RNA-binding region binds the TAR RNA. This region also mediates the nuclear localization through direct binding to KPNB1 and is involved in Tat's transfer across cell membranes (protein transduction). The same region is required for the interaction with EP300, PCAF, EIF2AK2 and KDR.</text>
</comment>
<feature type="binding site" evidence="25">
    <location>
        <position position="27"/>
    </location>
    <ligand>
        <name>Zn(2+)</name>
        <dbReference type="ChEBI" id="CHEBI:29105"/>
        <label>2</label>
    </ligand>
</feature>
<comment type="subcellular location">
    <subcellularLocation>
        <location evidence="25">Host nucleus</location>
        <location evidence="25">Host nucleolus</location>
    </subcellularLocation>
    <subcellularLocation>
        <location evidence="25">Host cytoplasm</location>
    </subcellularLocation>
    <subcellularLocation>
        <location evidence="25">Secreted</location>
    </subcellularLocation>
    <text evidence="25">Probably localizes to both nuclear and nucleolar compartments. Nuclear localization is mediated through the interaction of the nuclear localization signal with importin KPNB1. Secretion occurs through a Golgi-independent pathway. Tat is released from infected cells to the extracellular space where it remains associated to the cell membrane, or is secreted into the cerebrospinal fluid and sera. Extracellular Tat can be endocytosed by surrounding uninfected cells via binding to several receptors depending on the cell type.</text>
</comment>
<evidence type="ECO:0000256" key="9">
    <source>
        <dbReference type="ARBA" id="ARBA00022632"/>
    </source>
</evidence>
<comment type="PTM">
    <text evidence="25">Polyubiquitination by host MDM2 does not target Tat to degradation, but activates its transactivation function and fosters interaction with CCNT1 and TAR RNA.</text>
</comment>
<dbReference type="FunFam" id="4.10.20.10:FF:000001">
    <property type="entry name" value="Protein Tat"/>
    <property type="match status" value="1"/>
</dbReference>
<keyword evidence="14 25" id="KW-0694">RNA-binding</keyword>
<evidence type="ECO:0000256" key="26">
    <source>
        <dbReference type="RuleBase" id="RU003311"/>
    </source>
</evidence>
<feature type="site" description="Essential for Tat translocation through the endosomal membrane" evidence="25">
    <location>
        <position position="11"/>
    </location>
</feature>
<comment type="PTM">
    <text evidence="25">Acetylation by EP300, CREBBP, GCN5L2/GCN5 and PCAF regulates the transactivation activity of Tat. EP300-mediated acetylation of Lys-50 promotes dissociation of Tat from the TAR RNA through the competitive binding to PCAF's bromodomain. In addition, the non-acetylated Tat's N-terminus can also interact with PCAF. PCAF-mediated acetylation of Lys-28 enhances Tat's binding to CCNT1. Lys-50 is deacetylated by SIRT1.</text>
</comment>
<keyword evidence="5 25" id="KW-0964">Secreted</keyword>
<evidence type="ECO:0000256" key="13">
    <source>
        <dbReference type="ARBA" id="ARBA00022843"/>
    </source>
</evidence>
<comment type="PTM">
    <text evidence="25">Asymmetrical arginine methylation by host PRMT6 seems to diminish the transactivation capacity of Tat and affects the interaction with host CCNT1.</text>
</comment>
<feature type="region of interest" description="Disordered" evidence="27">
    <location>
        <begin position="48"/>
        <end position="124"/>
    </location>
</feature>
<dbReference type="GO" id="GO:0001070">
    <property type="term" value="F:RNA-binding transcription regulator activity"/>
    <property type="evidence" value="ECO:0007669"/>
    <property type="project" value="UniProtKB-UniRule"/>
</dbReference>
<feature type="modified residue" description="Asymmetric dimethylarginine; by host PRMT6" evidence="25">
    <location>
        <position position="52"/>
    </location>
</feature>
<keyword evidence="25" id="KW-0479">Metal-binding</keyword>
<dbReference type="GO" id="GO:0052170">
    <property type="term" value="P:symbiont-mediated suppression of host innate immune response"/>
    <property type="evidence" value="ECO:0007669"/>
    <property type="project" value="UniProtKB-KW"/>
</dbReference>
<evidence type="ECO:0000256" key="5">
    <source>
        <dbReference type="ARBA" id="ARBA00022525"/>
    </source>
</evidence>
<dbReference type="GO" id="GO:0039606">
    <property type="term" value="P:symbiont-mediated suppression of host translation initiation"/>
    <property type="evidence" value="ECO:0007669"/>
    <property type="project" value="UniProtKB-KW"/>
</dbReference>
<keyword evidence="22 25" id="KW-0899">Viral immunoevasion</keyword>
<comment type="domain">
    <text evidence="25">The transactivation domain mediates the interaction with CCNT1, GCN5L2, and MDM2.</text>
</comment>
<dbReference type="PRINTS" id="PR00055">
    <property type="entry name" value="HIVTATDOMAIN"/>
</dbReference>
<evidence type="ECO:0000256" key="25">
    <source>
        <dbReference type="HAMAP-Rule" id="MF_04079"/>
    </source>
</evidence>
<keyword evidence="15 25" id="KW-0007">Acetylation</keyword>
<evidence type="ECO:0000256" key="24">
    <source>
        <dbReference type="ARBA" id="ARBA00032765"/>
    </source>
</evidence>
<comment type="domain">
    <text evidence="25">The Cys-rich region may bind 2 zinc ions. This region is involved in binding to KAT5.</text>
</comment>
<feature type="compositionally biased region" description="Basic and acidic residues" evidence="27">
    <location>
        <begin position="83"/>
        <end position="99"/>
    </location>
</feature>
<sequence>MEPVDPRLEPWKHPGSQPRTACTSCYCKKCCFHCQVCFLTKGLGISYGRKKRRQRRRTPQDSQNHQASLSKQPTSQPRGDPTGPKESKKTVETETETHPLDLCMDSYHSSGTTYGACSSSATTD</sequence>
<keyword evidence="6 25" id="KW-0597">Phosphoprotein</keyword>
<keyword evidence="23 25" id="KW-1122">Modulation of host chromatin by virus</keyword>
<dbReference type="GO" id="GO:0050434">
    <property type="term" value="P:positive regulation of viral transcription"/>
    <property type="evidence" value="ECO:0007669"/>
    <property type="project" value="UniProtKB-UniRule"/>
</dbReference>
<feature type="binding site" evidence="25">
    <location>
        <position position="34"/>
    </location>
    <ligand>
        <name>Zn(2+)</name>
        <dbReference type="ChEBI" id="CHEBI:29105"/>
        <label>1</label>
    </ligand>
</feature>
<feature type="short sequence motif" description="Nuclear localization signal, RNA-binding (TAR), and protein transduction" evidence="25">
    <location>
        <begin position="49"/>
        <end position="57"/>
    </location>
</feature>
<keyword evidence="13 25" id="KW-0832">Ubl conjugation</keyword>
<dbReference type="GO" id="GO:0032968">
    <property type="term" value="P:positive regulation of transcription elongation by RNA polymerase II"/>
    <property type="evidence" value="ECO:0007669"/>
    <property type="project" value="UniProtKB-UniRule"/>
</dbReference>
<evidence type="ECO:0000256" key="12">
    <source>
        <dbReference type="ARBA" id="ARBA00022833"/>
    </source>
</evidence>
<keyword evidence="21" id="KW-0922">Interferon antiviral system evasion</keyword>
<feature type="region of interest" description="Transactivation" evidence="25">
    <location>
        <begin position="1"/>
        <end position="48"/>
    </location>
</feature>
<dbReference type="EMBL" id="KT124757">
    <property type="protein sequence ID" value="ALP12709.1"/>
    <property type="molecule type" value="Genomic_RNA"/>
</dbReference>
<dbReference type="GO" id="GO:0006351">
    <property type="term" value="P:DNA-templated transcription"/>
    <property type="evidence" value="ECO:0007669"/>
    <property type="project" value="UniProtKB-UniRule"/>
</dbReference>
<dbReference type="Gene3D" id="4.10.20.10">
    <property type="entry name" value="Tat domain"/>
    <property type="match status" value="1"/>
</dbReference>
<keyword evidence="10 25" id="KW-0053">Apoptosis</keyword>
<feature type="region of interest" description="Interaction with the host capping enzyme RNGTT" evidence="25">
    <location>
        <begin position="49"/>
        <end position="86"/>
    </location>
</feature>
<feature type="region of interest" description="Interaction with human CREBBP" evidence="25">
    <location>
        <begin position="1"/>
        <end position="24"/>
    </location>
</feature>
<dbReference type="GO" id="GO:0030430">
    <property type="term" value="C:host cell cytoplasm"/>
    <property type="evidence" value="ECO:0007669"/>
    <property type="project" value="UniProtKB-SubCell"/>
</dbReference>
<dbReference type="GO" id="GO:0046872">
    <property type="term" value="F:metal ion binding"/>
    <property type="evidence" value="ECO:0007669"/>
    <property type="project" value="UniProtKB-UniRule"/>
</dbReference>
<evidence type="ECO:0000256" key="7">
    <source>
        <dbReference type="ARBA" id="ARBA00022562"/>
    </source>
</evidence>
<accession>A0A159C9Z8</accession>
<organism evidence="28 29">
    <name type="scientific">Human immunodeficiency virus type 1</name>
    <name type="common">HIV-1</name>
    <dbReference type="NCBI Taxonomy" id="11676"/>
    <lineage>
        <taxon>Viruses</taxon>
        <taxon>Riboviria</taxon>
        <taxon>Pararnavirae</taxon>
        <taxon>Artverviricota</taxon>
        <taxon>Revtraviricetes</taxon>
        <taxon>Ortervirales</taxon>
        <taxon>Retroviridae</taxon>
        <taxon>Orthoretrovirinae</taxon>
        <taxon>Lentivirus</taxon>
        <taxon>Lentivirus humimdef1</taxon>
    </lineage>
</organism>
<dbReference type="GO" id="GO:0039525">
    <property type="term" value="P:symbiont-mediated perturbation of host chromatin organization"/>
    <property type="evidence" value="ECO:0007669"/>
    <property type="project" value="UniProtKB-UniRule"/>
</dbReference>
<dbReference type="GO" id="GO:0039502">
    <property type="term" value="P:symbiont-mediated suppression of host type I interferon-mediated signaling pathway"/>
    <property type="evidence" value="ECO:0007669"/>
    <property type="project" value="UniProtKB-UniRule"/>
</dbReference>
<feature type="modified residue" description="N6-acetyllysine; by host EP300 and GCN5L2" evidence="25">
    <location>
        <position position="51"/>
    </location>
</feature>
<evidence type="ECO:0000256" key="14">
    <source>
        <dbReference type="ARBA" id="ARBA00022884"/>
    </source>
</evidence>
<dbReference type="HAMAP" id="MF_04079">
    <property type="entry name" value="HIV_TAT"/>
    <property type="match status" value="1"/>
</dbReference>
<feature type="modified residue" description="N6-acetyllysine; by host EP300 and GCN5L2" evidence="25">
    <location>
        <position position="50"/>
    </location>
</feature>
<dbReference type="GO" id="GO:0044196">
    <property type="term" value="C:host cell nucleolus"/>
    <property type="evidence" value="ECO:0007669"/>
    <property type="project" value="UniProtKB-SubCell"/>
</dbReference>
<name>A0A159C9Z8_HV1</name>
<dbReference type="GO" id="GO:0004865">
    <property type="term" value="F:protein serine/threonine phosphatase inhibitor activity"/>
    <property type="evidence" value="ECO:0007669"/>
    <property type="project" value="UniProtKB-KW"/>
</dbReference>
<evidence type="ECO:0000256" key="18">
    <source>
        <dbReference type="ARBA" id="ARBA00023159"/>
    </source>
</evidence>
<dbReference type="GO" id="GO:0019904">
    <property type="term" value="F:protein domain specific binding"/>
    <property type="evidence" value="ECO:0007669"/>
    <property type="project" value="UniProtKB-UniRule"/>
</dbReference>
<evidence type="ECO:0000256" key="6">
    <source>
        <dbReference type="ARBA" id="ARBA00022553"/>
    </source>
</evidence>
<evidence type="ECO:0000256" key="11">
    <source>
        <dbReference type="ARBA" id="ARBA00022830"/>
    </source>
</evidence>
<dbReference type="InterPro" id="IPR001831">
    <property type="entry name" value="IV_Tat"/>
</dbReference>
<dbReference type="Proteomes" id="UP000146556">
    <property type="component" value="Genome"/>
</dbReference>
<dbReference type="Pfam" id="PF00539">
    <property type="entry name" value="Tat"/>
    <property type="match status" value="1"/>
</dbReference>
<feature type="binding site" evidence="25">
    <location>
        <position position="22"/>
    </location>
    <ligand>
        <name>Zn(2+)</name>
        <dbReference type="ChEBI" id="CHEBI:29105"/>
        <label>1</label>
    </ligand>
</feature>